<dbReference type="PANTHER" id="PTHR31429:SF59">
    <property type="entry name" value="WRKY TRANSCRIPTION FACTOR 47-RELATED"/>
    <property type="match status" value="1"/>
</dbReference>
<evidence type="ECO:0000256" key="1">
    <source>
        <dbReference type="ARBA" id="ARBA00004123"/>
    </source>
</evidence>
<dbReference type="InterPro" id="IPR044810">
    <property type="entry name" value="WRKY_plant"/>
</dbReference>
<dbReference type="Proteomes" id="UP001327560">
    <property type="component" value="Chromosome 6"/>
</dbReference>
<dbReference type="AlphaFoldDB" id="A0AAQ3QIM8"/>
<keyword evidence="10" id="KW-1185">Reference proteome</keyword>
<feature type="region of interest" description="Disordered" evidence="7">
    <location>
        <begin position="179"/>
        <end position="258"/>
    </location>
</feature>
<keyword evidence="6" id="KW-0175">Coiled coil</keyword>
<dbReference type="InterPro" id="IPR003657">
    <property type="entry name" value="WRKY_dom"/>
</dbReference>
<evidence type="ECO:0000313" key="9">
    <source>
        <dbReference type="EMBL" id="WOL09600.1"/>
    </source>
</evidence>
<dbReference type="GO" id="GO:0043565">
    <property type="term" value="F:sequence-specific DNA binding"/>
    <property type="evidence" value="ECO:0007669"/>
    <property type="project" value="InterPro"/>
</dbReference>
<keyword evidence="3" id="KW-0238">DNA-binding</keyword>
<dbReference type="EMBL" id="CP136895">
    <property type="protein sequence ID" value="WOL09600.1"/>
    <property type="molecule type" value="Genomic_DNA"/>
</dbReference>
<evidence type="ECO:0000256" key="5">
    <source>
        <dbReference type="ARBA" id="ARBA00023242"/>
    </source>
</evidence>
<evidence type="ECO:0000259" key="8">
    <source>
        <dbReference type="PROSITE" id="PS50811"/>
    </source>
</evidence>
<dbReference type="Pfam" id="PF03106">
    <property type="entry name" value="WRKY"/>
    <property type="match status" value="1"/>
</dbReference>
<dbReference type="GO" id="GO:0003700">
    <property type="term" value="F:DNA-binding transcription factor activity"/>
    <property type="evidence" value="ECO:0007669"/>
    <property type="project" value="InterPro"/>
</dbReference>
<dbReference type="PROSITE" id="PS50811">
    <property type="entry name" value="WRKY"/>
    <property type="match status" value="1"/>
</dbReference>
<reference evidence="9 10" key="1">
    <citation type="submission" date="2023-10" db="EMBL/GenBank/DDBJ databases">
        <title>Chromosome-scale genome assembly provides insights into flower coloration mechanisms of Canna indica.</title>
        <authorList>
            <person name="Li C."/>
        </authorList>
    </citation>
    <scope>NUCLEOTIDE SEQUENCE [LARGE SCALE GENOMIC DNA]</scope>
    <source>
        <tissue evidence="9">Flower</tissue>
    </source>
</reference>
<gene>
    <name evidence="9" type="ORF">Cni_G18353</name>
</gene>
<organism evidence="9 10">
    <name type="scientific">Canna indica</name>
    <name type="common">Indian-shot</name>
    <dbReference type="NCBI Taxonomy" id="4628"/>
    <lineage>
        <taxon>Eukaryota</taxon>
        <taxon>Viridiplantae</taxon>
        <taxon>Streptophyta</taxon>
        <taxon>Embryophyta</taxon>
        <taxon>Tracheophyta</taxon>
        <taxon>Spermatophyta</taxon>
        <taxon>Magnoliopsida</taxon>
        <taxon>Liliopsida</taxon>
        <taxon>Zingiberales</taxon>
        <taxon>Cannaceae</taxon>
        <taxon>Canna</taxon>
    </lineage>
</organism>
<feature type="compositionally biased region" description="Low complexity" evidence="7">
    <location>
        <begin position="207"/>
        <end position="221"/>
    </location>
</feature>
<evidence type="ECO:0000313" key="10">
    <source>
        <dbReference type="Proteomes" id="UP001327560"/>
    </source>
</evidence>
<evidence type="ECO:0000256" key="6">
    <source>
        <dbReference type="SAM" id="Coils"/>
    </source>
</evidence>
<dbReference type="SMART" id="SM00774">
    <property type="entry name" value="WRKY"/>
    <property type="match status" value="1"/>
</dbReference>
<evidence type="ECO:0000256" key="2">
    <source>
        <dbReference type="ARBA" id="ARBA00023015"/>
    </source>
</evidence>
<dbReference type="PANTHER" id="PTHR31429">
    <property type="entry name" value="WRKY TRANSCRIPTION FACTOR 36-RELATED"/>
    <property type="match status" value="1"/>
</dbReference>
<feature type="domain" description="WRKY" evidence="8">
    <location>
        <begin position="259"/>
        <end position="325"/>
    </location>
</feature>
<dbReference type="InterPro" id="IPR036576">
    <property type="entry name" value="WRKY_dom_sf"/>
</dbReference>
<keyword evidence="2" id="KW-0805">Transcription regulation</keyword>
<dbReference type="GO" id="GO:0005634">
    <property type="term" value="C:nucleus"/>
    <property type="evidence" value="ECO:0007669"/>
    <property type="project" value="UniProtKB-SubCell"/>
</dbReference>
<comment type="subcellular location">
    <subcellularLocation>
        <location evidence="1">Nucleus</location>
    </subcellularLocation>
</comment>
<sequence>MERRRETALLLFEEKNEHAHARTIQELDLFSQNHHRRDEATIGVDTASPKGNQLGLKEARDSLVLHHHETGSINTGLNLLTFNSSQISGQAAVLIQDKEIKSNNKLINAQIELNRVTEENQRLKSMVDQMSKSYTALYAQLLQVTRQQQRDQLIHHQQQQNEKSSSVADHPAELLAHQFMEPGPTGFRKTNNGVEDDEAEQSSTDRAIINIPSAAAAADNNRNPKPTRERSTSCTDADATAAEQQPPGRKARVSVRARSDAPTISDGCQWRKYGQKMAKGNPCPRAYYRCTMAIGCSVRKQVQRCAEDKAILVTTYEGHHNHPLPPAATLMANTTSAAASMLLTGSTTSTDSLVAGAGAQLQYPYVSTMATLSASAPFPTITLDLTQPGSLLQQRPHPLQLPLPLYGLPQNLPPADALRIGARQAAPSVVETVTAAITGDPNFTAALAAAITSIVEASPRGGGNAGSSGPHVVPGSPQFPKSCTAFSINY</sequence>
<proteinExistence type="predicted"/>
<evidence type="ECO:0000256" key="7">
    <source>
        <dbReference type="SAM" id="MobiDB-lite"/>
    </source>
</evidence>
<accession>A0AAQ3QIM8</accession>
<feature type="coiled-coil region" evidence="6">
    <location>
        <begin position="106"/>
        <end position="133"/>
    </location>
</feature>
<dbReference type="FunFam" id="2.20.25.80:FF:000002">
    <property type="entry name" value="probable WRKY transcription factor 31"/>
    <property type="match status" value="1"/>
</dbReference>
<evidence type="ECO:0000256" key="3">
    <source>
        <dbReference type="ARBA" id="ARBA00023125"/>
    </source>
</evidence>
<keyword evidence="4" id="KW-0804">Transcription</keyword>
<evidence type="ECO:0000256" key="4">
    <source>
        <dbReference type="ARBA" id="ARBA00023163"/>
    </source>
</evidence>
<dbReference type="SUPFAM" id="SSF118290">
    <property type="entry name" value="WRKY DNA-binding domain"/>
    <property type="match status" value="1"/>
</dbReference>
<protein>
    <submittedName>
        <fullName evidence="9">WRKY transcription factor 47 isoform X2</fullName>
    </submittedName>
</protein>
<name>A0AAQ3QIM8_9LILI</name>
<keyword evidence="5" id="KW-0539">Nucleus</keyword>
<dbReference type="Gene3D" id="2.20.25.80">
    <property type="entry name" value="WRKY domain"/>
    <property type="match status" value="1"/>
</dbReference>